<evidence type="ECO:0000313" key="2">
    <source>
        <dbReference type="Proteomes" id="UP000789405"/>
    </source>
</evidence>
<name>A0A9N9JQ70_9GLOM</name>
<evidence type="ECO:0000313" key="1">
    <source>
        <dbReference type="EMBL" id="CAG8788899.1"/>
    </source>
</evidence>
<dbReference type="EMBL" id="CAJVPY010025888">
    <property type="protein sequence ID" value="CAG8788899.1"/>
    <property type="molecule type" value="Genomic_DNA"/>
</dbReference>
<reference evidence="1" key="1">
    <citation type="submission" date="2021-06" db="EMBL/GenBank/DDBJ databases">
        <authorList>
            <person name="Kallberg Y."/>
            <person name="Tangrot J."/>
            <person name="Rosling A."/>
        </authorList>
    </citation>
    <scope>NUCLEOTIDE SEQUENCE</scope>
    <source>
        <strain evidence="1">MA453B</strain>
    </source>
</reference>
<sequence>NLNGIIRRRQLEAEGEKIGKVMSSGKQVVDSSSVHSSGIIYQFVERGKVFLKFEDKEELANYLNSYRIVLEKESGFYELRENK</sequence>
<accession>A0A9N9JQ70</accession>
<gene>
    <name evidence="1" type="ORF">DERYTH_LOCUS20996</name>
</gene>
<feature type="non-terminal residue" evidence="1">
    <location>
        <position position="1"/>
    </location>
</feature>
<comment type="caution">
    <text evidence="1">The sequence shown here is derived from an EMBL/GenBank/DDBJ whole genome shotgun (WGS) entry which is preliminary data.</text>
</comment>
<organism evidence="1 2">
    <name type="scientific">Dentiscutata erythropus</name>
    <dbReference type="NCBI Taxonomy" id="1348616"/>
    <lineage>
        <taxon>Eukaryota</taxon>
        <taxon>Fungi</taxon>
        <taxon>Fungi incertae sedis</taxon>
        <taxon>Mucoromycota</taxon>
        <taxon>Glomeromycotina</taxon>
        <taxon>Glomeromycetes</taxon>
        <taxon>Diversisporales</taxon>
        <taxon>Gigasporaceae</taxon>
        <taxon>Dentiscutata</taxon>
    </lineage>
</organism>
<dbReference type="OrthoDB" id="2445392at2759"/>
<feature type="non-terminal residue" evidence="1">
    <location>
        <position position="83"/>
    </location>
</feature>
<keyword evidence="2" id="KW-1185">Reference proteome</keyword>
<dbReference type="AlphaFoldDB" id="A0A9N9JQ70"/>
<dbReference type="Proteomes" id="UP000789405">
    <property type="component" value="Unassembled WGS sequence"/>
</dbReference>
<proteinExistence type="predicted"/>
<protein>
    <submittedName>
        <fullName evidence="1">4489_t:CDS:1</fullName>
    </submittedName>
</protein>